<name>A0A226DGN8_FOLCA</name>
<keyword evidence="3" id="KW-1185">Reference proteome</keyword>
<organism evidence="2 3">
    <name type="scientific">Folsomia candida</name>
    <name type="common">Springtail</name>
    <dbReference type="NCBI Taxonomy" id="158441"/>
    <lineage>
        <taxon>Eukaryota</taxon>
        <taxon>Metazoa</taxon>
        <taxon>Ecdysozoa</taxon>
        <taxon>Arthropoda</taxon>
        <taxon>Hexapoda</taxon>
        <taxon>Collembola</taxon>
        <taxon>Entomobryomorpha</taxon>
        <taxon>Isotomoidea</taxon>
        <taxon>Isotomidae</taxon>
        <taxon>Proisotominae</taxon>
        <taxon>Folsomia</taxon>
    </lineage>
</organism>
<proteinExistence type="predicted"/>
<evidence type="ECO:0000259" key="1">
    <source>
        <dbReference type="PROSITE" id="PS50017"/>
    </source>
</evidence>
<dbReference type="InterPro" id="IPR000488">
    <property type="entry name" value="Death_dom"/>
</dbReference>
<dbReference type="CDD" id="cd01670">
    <property type="entry name" value="Death"/>
    <property type="match status" value="1"/>
</dbReference>
<accession>A0A226DGN8</accession>
<dbReference type="AlphaFoldDB" id="A0A226DGN8"/>
<dbReference type="InterPro" id="IPR011029">
    <property type="entry name" value="DEATH-like_dom_sf"/>
</dbReference>
<evidence type="ECO:0000313" key="2">
    <source>
        <dbReference type="EMBL" id="OXA43356.1"/>
    </source>
</evidence>
<evidence type="ECO:0000313" key="3">
    <source>
        <dbReference type="Proteomes" id="UP000198287"/>
    </source>
</evidence>
<reference evidence="2 3" key="1">
    <citation type="submission" date="2015-12" db="EMBL/GenBank/DDBJ databases">
        <title>The genome of Folsomia candida.</title>
        <authorList>
            <person name="Faddeeva A."/>
            <person name="Derks M.F."/>
            <person name="Anvar Y."/>
            <person name="Smit S."/>
            <person name="Van Straalen N."/>
            <person name="Roelofs D."/>
        </authorList>
    </citation>
    <scope>NUCLEOTIDE SEQUENCE [LARGE SCALE GENOMIC DNA]</scope>
    <source>
        <strain evidence="2 3">VU population</strain>
        <tissue evidence="2">Whole body</tissue>
    </source>
</reference>
<dbReference type="Gene3D" id="1.10.533.10">
    <property type="entry name" value="Death Domain, Fas"/>
    <property type="match status" value="1"/>
</dbReference>
<comment type="caution">
    <text evidence="2">The sequence shown here is derived from an EMBL/GenBank/DDBJ whole genome shotgun (WGS) entry which is preliminary data.</text>
</comment>
<dbReference type="Pfam" id="PF00531">
    <property type="entry name" value="Death"/>
    <property type="match status" value="1"/>
</dbReference>
<dbReference type="SUPFAM" id="SSF47986">
    <property type="entry name" value="DEATH domain"/>
    <property type="match status" value="1"/>
</dbReference>
<dbReference type="EMBL" id="LNIX01000022">
    <property type="protein sequence ID" value="OXA43356.1"/>
    <property type="molecule type" value="Genomic_DNA"/>
</dbReference>
<sequence length="203" mass="23038">MPKFDFEKFEVDASIVLREIWSLLQDRLTITEVSRLNAIFVSSNIFQPNELAVSKTSEGLLTLLHARSKKQKADAINIICAEPVHQEIREKVQTYFTKGDTQESEQPPTPDVDRLVAILMKDHALDWSLLGSHLGVNQREIDDLSTQRLTGVINSSQLFRKIILSWISTNGSKATVDSLCKILHDNKMIFCEERVAEEFGIKL</sequence>
<dbReference type="Proteomes" id="UP000198287">
    <property type="component" value="Unassembled WGS sequence"/>
</dbReference>
<protein>
    <recommendedName>
        <fullName evidence="1">Death domain-containing protein</fullName>
    </recommendedName>
</protein>
<dbReference type="GO" id="GO:0007165">
    <property type="term" value="P:signal transduction"/>
    <property type="evidence" value="ECO:0007669"/>
    <property type="project" value="InterPro"/>
</dbReference>
<dbReference type="PROSITE" id="PS50017">
    <property type="entry name" value="DEATH_DOMAIN"/>
    <property type="match status" value="1"/>
</dbReference>
<feature type="domain" description="Death" evidence="1">
    <location>
        <begin position="112"/>
        <end position="185"/>
    </location>
</feature>
<gene>
    <name evidence="2" type="ORF">Fcan01_21899</name>
</gene>